<name>A0A660L143_9ACTN</name>
<dbReference type="InterPro" id="IPR031982">
    <property type="entry name" value="PilE-like"/>
</dbReference>
<dbReference type="GO" id="GO:0043683">
    <property type="term" value="P:type IV pilus assembly"/>
    <property type="evidence" value="ECO:0007669"/>
    <property type="project" value="InterPro"/>
</dbReference>
<sequence>MLHKLRARMQDEKGFTLIELLVVILIIGILAAIALPAFLNQREKAQDSTAKSDVRTAQTAMETYYTDHQSYEDADVAALVAIEPALTNANELTVTGATENGYTLSVESKGSNKVVYSIENTAGTVSRSCDKANTGGCGDSTW</sequence>
<evidence type="ECO:0000256" key="1">
    <source>
        <dbReference type="ARBA" id="ARBA00004167"/>
    </source>
</evidence>
<dbReference type="Gene3D" id="3.30.700.10">
    <property type="entry name" value="Glycoprotein, Type 4 Pilin"/>
    <property type="match status" value="1"/>
</dbReference>
<dbReference type="PANTHER" id="PTHR30093">
    <property type="entry name" value="GENERAL SECRETION PATHWAY PROTEIN G"/>
    <property type="match status" value="1"/>
</dbReference>
<gene>
    <name evidence="7" type="ORF">C8N24_4951</name>
</gene>
<dbReference type="PRINTS" id="PR00813">
    <property type="entry name" value="BCTERIALGSPG"/>
</dbReference>
<dbReference type="GO" id="GO:0015627">
    <property type="term" value="C:type II protein secretion system complex"/>
    <property type="evidence" value="ECO:0007669"/>
    <property type="project" value="InterPro"/>
</dbReference>
<organism evidence="7 8">
    <name type="scientific">Solirubrobacter pauli</name>
    <dbReference type="NCBI Taxonomy" id="166793"/>
    <lineage>
        <taxon>Bacteria</taxon>
        <taxon>Bacillati</taxon>
        <taxon>Actinomycetota</taxon>
        <taxon>Thermoleophilia</taxon>
        <taxon>Solirubrobacterales</taxon>
        <taxon>Solirubrobacteraceae</taxon>
        <taxon>Solirubrobacter</taxon>
    </lineage>
</organism>
<feature type="transmembrane region" description="Helical" evidence="6">
    <location>
        <begin position="20"/>
        <end position="39"/>
    </location>
</feature>
<dbReference type="NCBIfam" id="TIGR02532">
    <property type="entry name" value="IV_pilin_GFxxxE"/>
    <property type="match status" value="1"/>
</dbReference>
<keyword evidence="4 6" id="KW-1133">Transmembrane helix</keyword>
<evidence type="ECO:0000256" key="5">
    <source>
        <dbReference type="ARBA" id="ARBA00023136"/>
    </source>
</evidence>
<evidence type="ECO:0000256" key="3">
    <source>
        <dbReference type="ARBA" id="ARBA00022692"/>
    </source>
</evidence>
<dbReference type="OrthoDB" id="4828881at2"/>
<evidence type="ECO:0000256" key="6">
    <source>
        <dbReference type="SAM" id="Phobius"/>
    </source>
</evidence>
<evidence type="ECO:0000313" key="7">
    <source>
        <dbReference type="EMBL" id="RKQ86934.1"/>
    </source>
</evidence>
<keyword evidence="8" id="KW-1185">Reference proteome</keyword>
<protein>
    <submittedName>
        <fullName evidence="7">Type IV pilus assembly protein PilA</fullName>
    </submittedName>
</protein>
<dbReference type="AlphaFoldDB" id="A0A660L143"/>
<dbReference type="Proteomes" id="UP000278962">
    <property type="component" value="Unassembled WGS sequence"/>
</dbReference>
<dbReference type="Pfam" id="PF07963">
    <property type="entry name" value="N_methyl"/>
    <property type="match status" value="1"/>
</dbReference>
<comment type="caution">
    <text evidence="7">The sequence shown here is derived from an EMBL/GenBank/DDBJ whole genome shotgun (WGS) entry which is preliminary data.</text>
</comment>
<keyword evidence="3 6" id="KW-0812">Transmembrane</keyword>
<evidence type="ECO:0000256" key="2">
    <source>
        <dbReference type="ARBA" id="ARBA00022481"/>
    </source>
</evidence>
<reference evidence="7 8" key="1">
    <citation type="submission" date="2018-10" db="EMBL/GenBank/DDBJ databases">
        <title>Genomic Encyclopedia of Archaeal and Bacterial Type Strains, Phase II (KMG-II): from individual species to whole genera.</title>
        <authorList>
            <person name="Goeker M."/>
        </authorList>
    </citation>
    <scope>NUCLEOTIDE SEQUENCE [LARGE SCALE GENOMIC DNA]</scope>
    <source>
        <strain evidence="7 8">DSM 14954</strain>
    </source>
</reference>
<accession>A0A660L143</accession>
<dbReference type="PANTHER" id="PTHR30093:SF44">
    <property type="entry name" value="TYPE II SECRETION SYSTEM CORE PROTEIN G"/>
    <property type="match status" value="1"/>
</dbReference>
<dbReference type="EMBL" id="RBIL01000002">
    <property type="protein sequence ID" value="RKQ86934.1"/>
    <property type="molecule type" value="Genomic_DNA"/>
</dbReference>
<comment type="subcellular location">
    <subcellularLocation>
        <location evidence="1">Membrane</location>
        <topology evidence="1">Single-pass membrane protein</topology>
    </subcellularLocation>
</comment>
<evidence type="ECO:0000313" key="8">
    <source>
        <dbReference type="Proteomes" id="UP000278962"/>
    </source>
</evidence>
<dbReference type="InterPro" id="IPR000983">
    <property type="entry name" value="Bac_GSPG_pilin"/>
</dbReference>
<dbReference type="GO" id="GO:0015628">
    <property type="term" value="P:protein secretion by the type II secretion system"/>
    <property type="evidence" value="ECO:0007669"/>
    <property type="project" value="InterPro"/>
</dbReference>
<dbReference type="InterPro" id="IPR045584">
    <property type="entry name" value="Pilin-like"/>
</dbReference>
<dbReference type="Pfam" id="PF16732">
    <property type="entry name" value="ComP_DUS"/>
    <property type="match status" value="1"/>
</dbReference>
<dbReference type="RefSeq" id="WP_121255091.1">
    <property type="nucleotide sequence ID" value="NZ_RBIL01000002.1"/>
</dbReference>
<keyword evidence="2" id="KW-0488">Methylation</keyword>
<proteinExistence type="predicted"/>
<keyword evidence="5 6" id="KW-0472">Membrane</keyword>
<dbReference type="SUPFAM" id="SSF54523">
    <property type="entry name" value="Pili subunits"/>
    <property type="match status" value="1"/>
</dbReference>
<dbReference type="InterPro" id="IPR012902">
    <property type="entry name" value="N_methyl_site"/>
</dbReference>
<evidence type="ECO:0000256" key="4">
    <source>
        <dbReference type="ARBA" id="ARBA00022989"/>
    </source>
</evidence>
<dbReference type="GO" id="GO:0016020">
    <property type="term" value="C:membrane"/>
    <property type="evidence" value="ECO:0007669"/>
    <property type="project" value="UniProtKB-SubCell"/>
</dbReference>
<dbReference type="PROSITE" id="PS00409">
    <property type="entry name" value="PROKAR_NTER_METHYL"/>
    <property type="match status" value="1"/>
</dbReference>